<evidence type="ECO:0000313" key="1">
    <source>
        <dbReference type="EMBL" id="KAK4814623.1"/>
    </source>
</evidence>
<evidence type="ECO:0000313" key="2">
    <source>
        <dbReference type="Proteomes" id="UP001333110"/>
    </source>
</evidence>
<reference evidence="1 2" key="1">
    <citation type="journal article" date="2023" name="J. Hered.">
        <title>Chromosome-level genome of the wood stork (Mycteria americana) provides insight into avian chromosome evolution.</title>
        <authorList>
            <person name="Flamio R. Jr."/>
            <person name="Ramstad K.M."/>
        </authorList>
    </citation>
    <scope>NUCLEOTIDE SEQUENCE [LARGE SCALE GENOMIC DNA]</scope>
    <source>
        <strain evidence="1">JAX WOST 10</strain>
    </source>
</reference>
<dbReference type="EMBL" id="JAUNZN010000011">
    <property type="protein sequence ID" value="KAK4814623.1"/>
    <property type="molecule type" value="Genomic_DNA"/>
</dbReference>
<proteinExistence type="predicted"/>
<sequence length="119" mass="13586">MVEYLSTVQHIAQEVFWAPQCKRGTDILERVQATKVTKGLEHISHEKSLRELGLFSLERKRLGGDRYLIDVYKYLKGGCEEDGARRFSVGPSDGTRGNGHKLKYRTFPLDIRKPFSLCG</sequence>
<gene>
    <name evidence="1" type="ORF">QYF61_023822</name>
</gene>
<dbReference type="Proteomes" id="UP001333110">
    <property type="component" value="Unassembled WGS sequence"/>
</dbReference>
<dbReference type="AlphaFoldDB" id="A0AAN7S137"/>
<keyword evidence="2" id="KW-1185">Reference proteome</keyword>
<organism evidence="1 2">
    <name type="scientific">Mycteria americana</name>
    <name type="common">Wood stork</name>
    <dbReference type="NCBI Taxonomy" id="33587"/>
    <lineage>
        <taxon>Eukaryota</taxon>
        <taxon>Metazoa</taxon>
        <taxon>Chordata</taxon>
        <taxon>Craniata</taxon>
        <taxon>Vertebrata</taxon>
        <taxon>Euteleostomi</taxon>
        <taxon>Archelosauria</taxon>
        <taxon>Archosauria</taxon>
        <taxon>Dinosauria</taxon>
        <taxon>Saurischia</taxon>
        <taxon>Theropoda</taxon>
        <taxon>Coelurosauria</taxon>
        <taxon>Aves</taxon>
        <taxon>Neognathae</taxon>
        <taxon>Neoaves</taxon>
        <taxon>Aequornithes</taxon>
        <taxon>Ciconiiformes</taxon>
        <taxon>Ciconiidae</taxon>
        <taxon>Mycteria</taxon>
    </lineage>
</organism>
<name>A0AAN7S137_MYCAM</name>
<protein>
    <submittedName>
        <fullName evidence="1">Uncharacterized protein</fullName>
    </submittedName>
</protein>
<comment type="caution">
    <text evidence="1">The sequence shown here is derived from an EMBL/GenBank/DDBJ whole genome shotgun (WGS) entry which is preliminary data.</text>
</comment>
<accession>A0AAN7S137</accession>